<evidence type="ECO:0000313" key="3">
    <source>
        <dbReference type="Proteomes" id="UP000612893"/>
    </source>
</evidence>
<name>A0A934N7G2_9BACT</name>
<gene>
    <name evidence="2" type="ORF">JF922_02340</name>
</gene>
<accession>A0A934N7G2</accession>
<sequence>MAAAPALPVLVAWLQTHWLALLATITTVSVAAAGAVAVILHQPPPPPPSVTVYAGYADTIHPGSQAPALPSPWDGSPGVTFEGSGPDFDAGSIRIENRSDRTLIVDRVTVDIGSQHFDLWGSGLRLQAHHSLILTQTTPTNFDSSEANLPNCQTPTEVPVIHVTIDGKTRDYRDFNRILSSGGHDASSCGGAENHPWERLSS</sequence>
<proteinExistence type="predicted"/>
<reference evidence="2" key="1">
    <citation type="submission" date="2020-10" db="EMBL/GenBank/DDBJ databases">
        <title>Ca. Dormibacterota MAGs.</title>
        <authorList>
            <person name="Montgomery K."/>
        </authorList>
    </citation>
    <scope>NUCLEOTIDE SEQUENCE [LARGE SCALE GENOMIC DNA]</scope>
    <source>
        <strain evidence="2">SC8812_S17_10</strain>
    </source>
</reference>
<dbReference type="RefSeq" id="WP_338198744.1">
    <property type="nucleotide sequence ID" value="NZ_JAEKNR010000028.1"/>
</dbReference>
<keyword evidence="3" id="KW-1185">Reference proteome</keyword>
<protein>
    <submittedName>
        <fullName evidence="2">Uncharacterized protein</fullName>
    </submittedName>
</protein>
<evidence type="ECO:0000256" key="1">
    <source>
        <dbReference type="SAM" id="MobiDB-lite"/>
    </source>
</evidence>
<feature type="region of interest" description="Disordered" evidence="1">
    <location>
        <begin position="182"/>
        <end position="202"/>
    </location>
</feature>
<evidence type="ECO:0000313" key="2">
    <source>
        <dbReference type="EMBL" id="MBJ7596913.1"/>
    </source>
</evidence>
<dbReference type="Proteomes" id="UP000612893">
    <property type="component" value="Unassembled WGS sequence"/>
</dbReference>
<dbReference type="AlphaFoldDB" id="A0A934N7G2"/>
<organism evidence="2 3">
    <name type="scientific">Candidatus Nephthysia bennettiae</name>
    <dbReference type="NCBI Taxonomy" id="3127016"/>
    <lineage>
        <taxon>Bacteria</taxon>
        <taxon>Bacillati</taxon>
        <taxon>Candidatus Dormiibacterota</taxon>
        <taxon>Candidatus Dormibacteria</taxon>
        <taxon>Candidatus Dormibacterales</taxon>
        <taxon>Candidatus Dormibacteraceae</taxon>
        <taxon>Candidatus Nephthysia</taxon>
    </lineage>
</organism>
<dbReference type="EMBL" id="JAEKNR010000028">
    <property type="protein sequence ID" value="MBJ7596913.1"/>
    <property type="molecule type" value="Genomic_DNA"/>
</dbReference>
<comment type="caution">
    <text evidence="2">The sequence shown here is derived from an EMBL/GenBank/DDBJ whole genome shotgun (WGS) entry which is preliminary data.</text>
</comment>